<evidence type="ECO:0000256" key="8">
    <source>
        <dbReference type="ARBA" id="ARBA00023328"/>
    </source>
</evidence>
<evidence type="ECO:0000259" key="10">
    <source>
        <dbReference type="Pfam" id="PF08234"/>
    </source>
</evidence>
<dbReference type="Pfam" id="PF08234">
    <property type="entry name" value="Spindle_Spc25"/>
    <property type="match status" value="1"/>
</dbReference>
<evidence type="ECO:0000256" key="9">
    <source>
        <dbReference type="RuleBase" id="RU367150"/>
    </source>
</evidence>
<evidence type="ECO:0000256" key="5">
    <source>
        <dbReference type="ARBA" id="ARBA00022776"/>
    </source>
</evidence>
<keyword evidence="5 9" id="KW-0498">Mitosis</keyword>
<comment type="subunit">
    <text evidence="9">Component of the NDC80 complex.</text>
</comment>
<dbReference type="OrthoDB" id="48242at2759"/>
<dbReference type="AlphaFoldDB" id="A0A1E7ETY4"/>
<proteinExistence type="inferred from homology"/>
<keyword evidence="4 9" id="KW-0132">Cell division</keyword>
<accession>A0A1E7ETY4</accession>
<name>A0A1E7ETY4_9STRA</name>
<keyword evidence="7 9" id="KW-0131">Cell cycle</keyword>
<evidence type="ECO:0000313" key="11">
    <source>
        <dbReference type="EMBL" id="OEU09500.1"/>
    </source>
</evidence>
<keyword evidence="6" id="KW-0175">Coiled coil</keyword>
<dbReference type="EMBL" id="KV784375">
    <property type="protein sequence ID" value="OEU09500.1"/>
    <property type="molecule type" value="Genomic_DNA"/>
</dbReference>
<dbReference type="InterPro" id="IPR013255">
    <property type="entry name" value="Spc25_C"/>
</dbReference>
<keyword evidence="3 9" id="KW-0158">Chromosome</keyword>
<feature type="domain" description="Chromosome segregation protein Spc25 C-terminal" evidence="10">
    <location>
        <begin position="166"/>
        <end position="235"/>
    </location>
</feature>
<dbReference type="InterPro" id="IPR045143">
    <property type="entry name" value="Spc25"/>
</dbReference>
<reference evidence="11 12" key="1">
    <citation type="submission" date="2016-09" db="EMBL/GenBank/DDBJ databases">
        <title>Extensive genetic diversity and differential bi-allelic expression allows diatom success in the polar Southern Ocean.</title>
        <authorList>
            <consortium name="DOE Joint Genome Institute"/>
            <person name="Mock T."/>
            <person name="Otillar R.P."/>
            <person name="Strauss J."/>
            <person name="Dupont C."/>
            <person name="Frickenhaus S."/>
            <person name="Maumus F."/>
            <person name="Mcmullan M."/>
            <person name="Sanges R."/>
            <person name="Schmutz J."/>
            <person name="Toseland A."/>
            <person name="Valas R."/>
            <person name="Veluchamy A."/>
            <person name="Ward B.J."/>
            <person name="Allen A."/>
            <person name="Barry K."/>
            <person name="Falciatore A."/>
            <person name="Ferrante M."/>
            <person name="Fortunato A.E."/>
            <person name="Gloeckner G."/>
            <person name="Gruber A."/>
            <person name="Hipkin R."/>
            <person name="Janech M."/>
            <person name="Kroth P."/>
            <person name="Leese F."/>
            <person name="Lindquist E."/>
            <person name="Lyon B.R."/>
            <person name="Martin J."/>
            <person name="Mayer C."/>
            <person name="Parker M."/>
            <person name="Quesneville H."/>
            <person name="Raymond J."/>
            <person name="Uhlig C."/>
            <person name="Valentin K.U."/>
            <person name="Worden A.Z."/>
            <person name="Armbrust E.V."/>
            <person name="Bowler C."/>
            <person name="Green B."/>
            <person name="Moulton V."/>
            <person name="Van Oosterhout C."/>
            <person name="Grigoriev I."/>
        </authorList>
    </citation>
    <scope>NUCLEOTIDE SEQUENCE [LARGE SCALE GENOMIC DNA]</scope>
    <source>
        <strain evidence="11 12">CCMP1102</strain>
    </source>
</reference>
<evidence type="ECO:0000256" key="1">
    <source>
        <dbReference type="ARBA" id="ARBA00004584"/>
    </source>
</evidence>
<evidence type="ECO:0000313" key="12">
    <source>
        <dbReference type="Proteomes" id="UP000095751"/>
    </source>
</evidence>
<comment type="function">
    <text evidence="9">Acts as a component of the essential kinetochore-associated NDC80 complex, which is required for chromosome segregation and spindle checkpoint activity.</text>
</comment>
<keyword evidence="12" id="KW-1185">Reference proteome</keyword>
<comment type="similarity">
    <text evidence="2 9">Belongs to the SPC25 family.</text>
</comment>
<comment type="subcellular location">
    <subcellularLocation>
        <location evidence="1">Chromosome</location>
        <location evidence="1">Centromere</location>
    </subcellularLocation>
    <subcellularLocation>
        <location evidence="9">Nucleus</location>
    </subcellularLocation>
    <subcellularLocation>
        <location evidence="9">Chromosome</location>
        <location evidence="9">Centromere</location>
        <location evidence="9">Kinetochore</location>
    </subcellularLocation>
</comment>
<keyword evidence="9" id="KW-0539">Nucleus</keyword>
<dbReference type="InParanoid" id="A0A1E7ETY4"/>
<organism evidence="11 12">
    <name type="scientific">Fragilariopsis cylindrus CCMP1102</name>
    <dbReference type="NCBI Taxonomy" id="635003"/>
    <lineage>
        <taxon>Eukaryota</taxon>
        <taxon>Sar</taxon>
        <taxon>Stramenopiles</taxon>
        <taxon>Ochrophyta</taxon>
        <taxon>Bacillariophyta</taxon>
        <taxon>Bacillariophyceae</taxon>
        <taxon>Bacillariophycidae</taxon>
        <taxon>Bacillariales</taxon>
        <taxon>Bacillariaceae</taxon>
        <taxon>Fragilariopsis</taxon>
    </lineage>
</organism>
<dbReference type="GO" id="GO:0007059">
    <property type="term" value="P:chromosome segregation"/>
    <property type="evidence" value="ECO:0007669"/>
    <property type="project" value="InterPro"/>
</dbReference>
<keyword evidence="9" id="KW-0995">Kinetochore</keyword>
<feature type="non-terminal residue" evidence="11">
    <location>
        <position position="1"/>
    </location>
</feature>
<evidence type="ECO:0000256" key="2">
    <source>
        <dbReference type="ARBA" id="ARBA00006379"/>
    </source>
</evidence>
<dbReference type="Proteomes" id="UP000095751">
    <property type="component" value="Unassembled WGS sequence"/>
</dbReference>
<dbReference type="PANTHER" id="PTHR14281">
    <property type="entry name" value="KINETOCHORE PROTEIN SPC25-RELATED"/>
    <property type="match status" value="1"/>
</dbReference>
<evidence type="ECO:0000256" key="7">
    <source>
        <dbReference type="ARBA" id="ARBA00023306"/>
    </source>
</evidence>
<protein>
    <recommendedName>
        <fullName evidence="9">Kinetochore protein SPC25</fullName>
    </recommendedName>
</protein>
<dbReference type="PANTHER" id="PTHR14281:SF0">
    <property type="entry name" value="KINETOCHORE PROTEIN SPC25"/>
    <property type="match status" value="1"/>
</dbReference>
<dbReference type="Gene3D" id="3.30.457.50">
    <property type="entry name" value="Chromosome segregation protein Spc25"/>
    <property type="match status" value="1"/>
</dbReference>
<dbReference type="CDD" id="cd23784">
    <property type="entry name" value="RWD_Spc25"/>
    <property type="match status" value="1"/>
</dbReference>
<evidence type="ECO:0000256" key="4">
    <source>
        <dbReference type="ARBA" id="ARBA00022618"/>
    </source>
</evidence>
<gene>
    <name evidence="11" type="ORF">FRACYDRAFT_142012</name>
</gene>
<dbReference type="GO" id="GO:0051301">
    <property type="term" value="P:cell division"/>
    <property type="evidence" value="ECO:0007669"/>
    <property type="project" value="UniProtKB-UniRule"/>
</dbReference>
<evidence type="ECO:0000256" key="6">
    <source>
        <dbReference type="ARBA" id="ARBA00023054"/>
    </source>
</evidence>
<keyword evidence="8 9" id="KW-0137">Centromere</keyword>
<sequence>LGFTAPLIDSISTFKAKFQNWAECEKSKADLRAESYRNSLIQEQAVIDSKLIELIDIQQEMGTTEKNDNSSNTVEGKEDITSRKKILEEKSAGVQIEILKLKTERDNRDKRVQDIALEESKQRIRANDASSLKRMAEESKKTTIDDLTRGIVSYKKLGLDFTQTGRDAGLEFSFTQLDPVDPSRKFSFVFLVNDEEKYDIIECKPNIDDNVLADILEELNGTDREDMSMLVRCMR</sequence>
<dbReference type="KEGG" id="fcy:FRACYDRAFT_142012"/>
<evidence type="ECO:0000256" key="3">
    <source>
        <dbReference type="ARBA" id="ARBA00022454"/>
    </source>
</evidence>
<dbReference type="GO" id="GO:0005634">
    <property type="term" value="C:nucleus"/>
    <property type="evidence" value="ECO:0007669"/>
    <property type="project" value="UniProtKB-SubCell"/>
</dbReference>
<feature type="non-terminal residue" evidence="11">
    <location>
        <position position="235"/>
    </location>
</feature>
<dbReference type="GO" id="GO:0031262">
    <property type="term" value="C:Ndc80 complex"/>
    <property type="evidence" value="ECO:0007669"/>
    <property type="project" value="InterPro"/>
</dbReference>